<name>A0A4R3N7P5_9GAMM</name>
<feature type="transmembrane region" description="Helical" evidence="1">
    <location>
        <begin position="63"/>
        <end position="88"/>
    </location>
</feature>
<dbReference type="EMBL" id="SMAP01000002">
    <property type="protein sequence ID" value="TCT25309.1"/>
    <property type="molecule type" value="Genomic_DNA"/>
</dbReference>
<feature type="transmembrane region" description="Helical" evidence="1">
    <location>
        <begin position="170"/>
        <end position="195"/>
    </location>
</feature>
<keyword evidence="1" id="KW-0812">Transmembrane</keyword>
<feature type="transmembrane region" description="Helical" evidence="1">
    <location>
        <begin position="33"/>
        <end position="57"/>
    </location>
</feature>
<proteinExistence type="predicted"/>
<accession>A0A4R3N7P5</accession>
<dbReference type="AlphaFoldDB" id="A0A4R3N7P5"/>
<dbReference type="RefSeq" id="WP_114959411.1">
    <property type="nucleotide sequence ID" value="NZ_MSZW01000036.1"/>
</dbReference>
<feature type="transmembrane region" description="Helical" evidence="1">
    <location>
        <begin position="253"/>
        <end position="282"/>
    </location>
</feature>
<dbReference type="Proteomes" id="UP000295414">
    <property type="component" value="Unassembled WGS sequence"/>
</dbReference>
<keyword evidence="1" id="KW-0472">Membrane</keyword>
<evidence type="ECO:0008006" key="4">
    <source>
        <dbReference type="Google" id="ProtNLM"/>
    </source>
</evidence>
<evidence type="ECO:0000313" key="2">
    <source>
        <dbReference type="EMBL" id="TCT25309.1"/>
    </source>
</evidence>
<evidence type="ECO:0000256" key="1">
    <source>
        <dbReference type="SAM" id="Phobius"/>
    </source>
</evidence>
<gene>
    <name evidence="2" type="ORF">EDC34_102197</name>
</gene>
<feature type="transmembrane region" description="Helical" evidence="1">
    <location>
        <begin position="119"/>
        <end position="141"/>
    </location>
</feature>
<dbReference type="OrthoDB" id="5946179at2"/>
<evidence type="ECO:0000313" key="3">
    <source>
        <dbReference type="Proteomes" id="UP000295414"/>
    </source>
</evidence>
<organism evidence="2 3">
    <name type="scientific">Thermomonas haemolytica</name>
    <dbReference type="NCBI Taxonomy" id="141949"/>
    <lineage>
        <taxon>Bacteria</taxon>
        <taxon>Pseudomonadati</taxon>
        <taxon>Pseudomonadota</taxon>
        <taxon>Gammaproteobacteria</taxon>
        <taxon>Lysobacterales</taxon>
        <taxon>Lysobacteraceae</taxon>
        <taxon>Thermomonas</taxon>
    </lineage>
</organism>
<feature type="transmembrane region" description="Helical" evidence="1">
    <location>
        <begin position="216"/>
        <end position="247"/>
    </location>
</feature>
<reference evidence="2 3" key="1">
    <citation type="submission" date="2019-03" db="EMBL/GenBank/DDBJ databases">
        <title>Genomic Encyclopedia of Type Strains, Phase IV (KMG-IV): sequencing the most valuable type-strain genomes for metagenomic binning, comparative biology and taxonomic classification.</title>
        <authorList>
            <person name="Goeker M."/>
        </authorList>
    </citation>
    <scope>NUCLEOTIDE SEQUENCE [LARGE SCALE GENOMIC DNA]</scope>
    <source>
        <strain evidence="2 3">DSM 13605</strain>
    </source>
</reference>
<keyword evidence="1" id="KW-1133">Transmembrane helix</keyword>
<comment type="caution">
    <text evidence="2">The sequence shown here is derived from an EMBL/GenBank/DDBJ whole genome shotgun (WGS) entry which is preliminary data.</text>
</comment>
<sequence length="304" mass="31058">MTIRAVGATASIDWLRRALNLGRDNPKAIFGGALLLLAAILALAVAMVVVLVAVGMVAKPDGLVASGVSMLVGLVVTALMAALIAGYLRLVDAVEHGRGASAGDVFSVLAEPPVAARAVLFMLVLMLAQNLLLAALVGLLAPDIGSWYLHTLQGPAGGTPPTALPDGFSLAMLVMWVVGLLFYGVQAVGFGQIALRGSSVGAALADGVRGTLRNLPALLLLFVLAVLAAIALAIVLVLAILLAGVLAKLVGGWVVAAIAVPLYLAFVVGLMVVMFGVMYFAWRDISGAGGDGQSMPAREDHIEL</sequence>
<keyword evidence="3" id="KW-1185">Reference proteome</keyword>
<protein>
    <recommendedName>
        <fullName evidence="4">Glycerophosphoryl diester phosphodiesterase family protein</fullName>
    </recommendedName>
</protein>